<dbReference type="InterPro" id="IPR036034">
    <property type="entry name" value="PDZ_sf"/>
</dbReference>
<reference evidence="7" key="1">
    <citation type="submission" date="2020-03" db="EMBL/GenBank/DDBJ databases">
        <title>Psychroflexus Maritimus sp. nov., isolate from marine sediment.</title>
        <authorList>
            <person name="Zhong Y.-L."/>
        </authorList>
    </citation>
    <scope>NUCLEOTIDE SEQUENCE</scope>
    <source>
        <strain evidence="7">C1</strain>
    </source>
</reference>
<dbReference type="InterPro" id="IPR029045">
    <property type="entry name" value="ClpP/crotonase-like_dom_sf"/>
</dbReference>
<dbReference type="InterPro" id="IPR020992">
    <property type="entry name" value="Tail_Prtase_C"/>
</dbReference>
<gene>
    <name evidence="7" type="ORF">G7034_10085</name>
</gene>
<dbReference type="SUPFAM" id="SSF50156">
    <property type="entry name" value="PDZ domain-like"/>
    <property type="match status" value="1"/>
</dbReference>
<comment type="similarity">
    <text evidence="1 5">Belongs to the peptidase S41A family.</text>
</comment>
<evidence type="ECO:0000313" key="8">
    <source>
        <dbReference type="Proteomes" id="UP000643701"/>
    </source>
</evidence>
<protein>
    <submittedName>
        <fullName evidence="7">Carboxy terminal-processing peptidase</fullName>
    </submittedName>
</protein>
<dbReference type="Pfam" id="PF03572">
    <property type="entry name" value="Peptidase_S41"/>
    <property type="match status" value="1"/>
</dbReference>
<evidence type="ECO:0000259" key="6">
    <source>
        <dbReference type="PROSITE" id="PS50106"/>
    </source>
</evidence>
<dbReference type="Proteomes" id="UP000643701">
    <property type="component" value="Unassembled WGS sequence"/>
</dbReference>
<keyword evidence="4 5" id="KW-0720">Serine protease</keyword>
<dbReference type="Pfam" id="PF17804">
    <property type="entry name" value="TSP_NTD"/>
    <property type="match status" value="1"/>
</dbReference>
<organism evidence="7 8">
    <name type="scientific">Psychroflexus maritimus</name>
    <dbReference type="NCBI Taxonomy" id="2714865"/>
    <lineage>
        <taxon>Bacteria</taxon>
        <taxon>Pseudomonadati</taxon>
        <taxon>Bacteroidota</taxon>
        <taxon>Flavobacteriia</taxon>
        <taxon>Flavobacteriales</taxon>
        <taxon>Flavobacteriaceae</taxon>
        <taxon>Psychroflexus</taxon>
    </lineage>
</organism>
<dbReference type="InterPro" id="IPR004447">
    <property type="entry name" value="Peptidase_S41A"/>
</dbReference>
<dbReference type="GO" id="GO:0007165">
    <property type="term" value="P:signal transduction"/>
    <property type="evidence" value="ECO:0007669"/>
    <property type="project" value="TreeGrafter"/>
</dbReference>
<proteinExistence type="inferred from homology"/>
<evidence type="ECO:0000256" key="5">
    <source>
        <dbReference type="RuleBase" id="RU004404"/>
    </source>
</evidence>
<dbReference type="CDD" id="cd06782">
    <property type="entry name" value="cpPDZ_CPP-like"/>
    <property type="match status" value="1"/>
</dbReference>
<accession>A0A967AJS4</accession>
<name>A0A967AJS4_9FLAO</name>
<dbReference type="InterPro" id="IPR040573">
    <property type="entry name" value="TSP_N"/>
</dbReference>
<dbReference type="Gene3D" id="3.90.226.10">
    <property type="entry name" value="2-enoyl-CoA Hydratase, Chain A, domain 1"/>
    <property type="match status" value="1"/>
</dbReference>
<dbReference type="SMART" id="SM00245">
    <property type="entry name" value="TSPc"/>
    <property type="match status" value="1"/>
</dbReference>
<dbReference type="PANTHER" id="PTHR32060:SF22">
    <property type="entry name" value="CARBOXYL-TERMINAL-PROCESSING PEPTIDASE 3, CHLOROPLASTIC"/>
    <property type="match status" value="1"/>
</dbReference>
<dbReference type="CDD" id="cd07560">
    <property type="entry name" value="Peptidase_S41_CPP"/>
    <property type="match status" value="1"/>
</dbReference>
<dbReference type="PROSITE" id="PS51257">
    <property type="entry name" value="PROKAR_LIPOPROTEIN"/>
    <property type="match status" value="1"/>
</dbReference>
<dbReference type="AlphaFoldDB" id="A0A967AJS4"/>
<dbReference type="SUPFAM" id="SSF52096">
    <property type="entry name" value="ClpP/crotonase"/>
    <property type="match status" value="1"/>
</dbReference>
<dbReference type="PROSITE" id="PS50106">
    <property type="entry name" value="PDZ"/>
    <property type="match status" value="1"/>
</dbReference>
<dbReference type="PANTHER" id="PTHR32060">
    <property type="entry name" value="TAIL-SPECIFIC PROTEASE"/>
    <property type="match status" value="1"/>
</dbReference>
<evidence type="ECO:0000256" key="3">
    <source>
        <dbReference type="ARBA" id="ARBA00022801"/>
    </source>
</evidence>
<dbReference type="Pfam" id="PF11818">
    <property type="entry name" value="DUF3340"/>
    <property type="match status" value="1"/>
</dbReference>
<dbReference type="Pfam" id="PF00595">
    <property type="entry name" value="PDZ"/>
    <property type="match status" value="1"/>
</dbReference>
<dbReference type="RefSeq" id="WP_166400836.1">
    <property type="nucleotide sequence ID" value="NZ_JAANAS010000083.1"/>
</dbReference>
<dbReference type="Gene3D" id="2.30.42.10">
    <property type="match status" value="1"/>
</dbReference>
<dbReference type="SMART" id="SM00228">
    <property type="entry name" value="PDZ"/>
    <property type="match status" value="1"/>
</dbReference>
<dbReference type="GO" id="GO:0008236">
    <property type="term" value="F:serine-type peptidase activity"/>
    <property type="evidence" value="ECO:0007669"/>
    <property type="project" value="UniProtKB-KW"/>
</dbReference>
<evidence type="ECO:0000256" key="1">
    <source>
        <dbReference type="ARBA" id="ARBA00009179"/>
    </source>
</evidence>
<sequence length="727" mass="84035">MRNNIMILMITVLLAVTSCSFTTKKFDADSDKDRVLIELMMYVLERGHFDLREVDDEFSEQVFEDFIQALDPLKRHFLQEDIDDFEEYRFLIDDQIKNQEFDFFDLAYNRLQMRIKDAKAIYPKLLDTSFNFEEDEEIDTDYEKLPYAETKAELQDRWKKQLKFSALGTYYDMLDTQNKKLEKLSEKNQDEETDTADEIEVEEDFKPQSLEELEREARTTTRESIETYFENTNDIEREDWFGLYINSVASQFDPHTNYFAPQDKDRFDVSMSGKLEGIGARLRKERDQVKIDEVISGGPAWKDGQLETGDLIQRVRQEDEAESVSIIGMRLDDAVDLIKGKKGTKVILTVKKVDGSIEEIELVRDIVEIDETYAKTSLVEKEQVKYGVINLPKFYFDMQDYNQRNAASDMKKEVLRLIDEGAEGLVIDLRNNGGGSLSTVVDIAGLFIESGPVVQVKSSDGDKDVLKDKDSKIVWDGPLVIMVNEISASASEILAAAMQDYERAIIMGSEQTYGKGTVQNLVDLNRWMKGSKFGDMGALKLTTQKFYRVNGGSTQLKGVSSDIVMPDRYMYIDLGERDYDNPLAWDKITPAKFEKWKGYKNIESVIQASKERIASNEQLSLIEENAKWVELQRERNVFPLHIDLYAAHNQKIEEKAKKFKKINDYETKLEYISLPYELEAIEKDSSLGEKRERWHKNLKKDVYVEEAINVLEDLRKQTVGSKLVKAN</sequence>
<dbReference type="GO" id="GO:0006508">
    <property type="term" value="P:proteolysis"/>
    <property type="evidence" value="ECO:0007669"/>
    <property type="project" value="UniProtKB-KW"/>
</dbReference>
<dbReference type="InterPro" id="IPR005151">
    <property type="entry name" value="Tail-specific_protease"/>
</dbReference>
<evidence type="ECO:0000313" key="7">
    <source>
        <dbReference type="EMBL" id="NGZ90600.1"/>
    </source>
</evidence>
<comment type="caution">
    <text evidence="7">The sequence shown here is derived from an EMBL/GenBank/DDBJ whole genome shotgun (WGS) entry which is preliminary data.</text>
</comment>
<feature type="domain" description="PDZ" evidence="6">
    <location>
        <begin position="268"/>
        <end position="353"/>
    </location>
</feature>
<dbReference type="NCBIfam" id="TIGR00225">
    <property type="entry name" value="prc"/>
    <property type="match status" value="1"/>
</dbReference>
<dbReference type="GO" id="GO:0030288">
    <property type="term" value="C:outer membrane-bounded periplasmic space"/>
    <property type="evidence" value="ECO:0007669"/>
    <property type="project" value="TreeGrafter"/>
</dbReference>
<evidence type="ECO:0000256" key="4">
    <source>
        <dbReference type="ARBA" id="ARBA00022825"/>
    </source>
</evidence>
<keyword evidence="8" id="KW-1185">Reference proteome</keyword>
<evidence type="ECO:0000256" key="2">
    <source>
        <dbReference type="ARBA" id="ARBA00022670"/>
    </source>
</evidence>
<keyword evidence="2 5" id="KW-0645">Protease</keyword>
<dbReference type="EMBL" id="JAANAS010000083">
    <property type="protein sequence ID" value="NGZ90600.1"/>
    <property type="molecule type" value="Genomic_DNA"/>
</dbReference>
<dbReference type="GO" id="GO:0004175">
    <property type="term" value="F:endopeptidase activity"/>
    <property type="evidence" value="ECO:0007669"/>
    <property type="project" value="TreeGrafter"/>
</dbReference>
<keyword evidence="3 5" id="KW-0378">Hydrolase</keyword>
<dbReference type="InterPro" id="IPR001478">
    <property type="entry name" value="PDZ"/>
</dbReference>